<reference evidence="2 3" key="1">
    <citation type="submission" date="2023-03" db="EMBL/GenBank/DDBJ databases">
        <title>Genome sequence of Lichtheimia ornata CBS 291.66.</title>
        <authorList>
            <person name="Mohabir J.T."/>
            <person name="Shea T.P."/>
            <person name="Kurbessoian T."/>
            <person name="Berby B."/>
            <person name="Fontaine J."/>
            <person name="Livny J."/>
            <person name="Gnirke A."/>
            <person name="Stajich J.E."/>
            <person name="Cuomo C.A."/>
        </authorList>
    </citation>
    <scope>NUCLEOTIDE SEQUENCE [LARGE SCALE GENOMIC DNA]</scope>
    <source>
        <strain evidence="2">CBS 291.66</strain>
    </source>
</reference>
<evidence type="ECO:0000256" key="1">
    <source>
        <dbReference type="PROSITE-ProRule" id="PRU00339"/>
    </source>
</evidence>
<dbReference type="GeneID" id="83219061"/>
<sequence length="381" mass="43548">MTKEGNISWSKLLENPIVTAQHGNDGNRIATATESLKETAHQFAQFLSERAKLLANSAQFERALRDVAAIRAILPGSGLGYLCMGDVYCQQGHHSAAISIYDQGLETVPESDPYYQQLQQHRMAAVANNDKRIDFISQLPLDIVITHIVPRMEQPACLDSEVLYEPLYVSRTWQERILQQSNGLAFDFGKETTTFKRGHAQLVRFAPYVETLSVCLLENVHLDDLFSRAHFSNLKELDIFCVPMILWIVLNAPSLNAIHTYIIHFRPDVAKAMTKLKHLRKVHIEKDHSVIMLNYDGIRQFFEYHVSMGEHSTLEHVVVDMNFVDPSQEEWLPLLLRLKSLKIFELHADDIAEECHPIFGRLLQDCPTIEEYIVTGDHYVI</sequence>
<dbReference type="AlphaFoldDB" id="A0AAD7XTX4"/>
<dbReference type="Proteomes" id="UP001234581">
    <property type="component" value="Unassembled WGS sequence"/>
</dbReference>
<accession>A0AAD7XTX4</accession>
<evidence type="ECO:0000313" key="2">
    <source>
        <dbReference type="EMBL" id="KAJ8652716.1"/>
    </source>
</evidence>
<keyword evidence="1" id="KW-0802">TPR repeat</keyword>
<dbReference type="Gene3D" id="1.25.40.10">
    <property type="entry name" value="Tetratricopeptide repeat domain"/>
    <property type="match status" value="1"/>
</dbReference>
<dbReference type="EMBL" id="JARTCD010000096">
    <property type="protein sequence ID" value="KAJ8652716.1"/>
    <property type="molecule type" value="Genomic_DNA"/>
</dbReference>
<dbReference type="InterPro" id="IPR019734">
    <property type="entry name" value="TPR_rpt"/>
</dbReference>
<name>A0AAD7XTX4_9FUNG</name>
<dbReference type="RefSeq" id="XP_058337630.1">
    <property type="nucleotide sequence ID" value="XM_058491625.1"/>
</dbReference>
<dbReference type="PROSITE" id="PS50005">
    <property type="entry name" value="TPR"/>
    <property type="match status" value="1"/>
</dbReference>
<keyword evidence="3" id="KW-1185">Reference proteome</keyword>
<dbReference type="SUPFAM" id="SSF52047">
    <property type="entry name" value="RNI-like"/>
    <property type="match status" value="1"/>
</dbReference>
<evidence type="ECO:0000313" key="3">
    <source>
        <dbReference type="Proteomes" id="UP001234581"/>
    </source>
</evidence>
<protein>
    <submittedName>
        <fullName evidence="2">Uncharacterized protein</fullName>
    </submittedName>
</protein>
<gene>
    <name evidence="2" type="ORF">O0I10_011661</name>
</gene>
<dbReference type="SUPFAM" id="SSF48452">
    <property type="entry name" value="TPR-like"/>
    <property type="match status" value="1"/>
</dbReference>
<organism evidence="2 3">
    <name type="scientific">Lichtheimia ornata</name>
    <dbReference type="NCBI Taxonomy" id="688661"/>
    <lineage>
        <taxon>Eukaryota</taxon>
        <taxon>Fungi</taxon>
        <taxon>Fungi incertae sedis</taxon>
        <taxon>Mucoromycota</taxon>
        <taxon>Mucoromycotina</taxon>
        <taxon>Mucoromycetes</taxon>
        <taxon>Mucorales</taxon>
        <taxon>Lichtheimiaceae</taxon>
        <taxon>Lichtheimia</taxon>
    </lineage>
</organism>
<dbReference type="InterPro" id="IPR011990">
    <property type="entry name" value="TPR-like_helical_dom_sf"/>
</dbReference>
<feature type="repeat" description="TPR" evidence="1">
    <location>
        <begin position="78"/>
        <end position="111"/>
    </location>
</feature>
<comment type="caution">
    <text evidence="2">The sequence shown here is derived from an EMBL/GenBank/DDBJ whole genome shotgun (WGS) entry which is preliminary data.</text>
</comment>
<proteinExistence type="predicted"/>